<dbReference type="GO" id="GO:0008270">
    <property type="term" value="F:zinc ion binding"/>
    <property type="evidence" value="ECO:0007669"/>
    <property type="project" value="InterPro"/>
</dbReference>
<evidence type="ECO:0000256" key="4">
    <source>
        <dbReference type="ARBA" id="ARBA00022670"/>
    </source>
</evidence>
<dbReference type="AlphaFoldDB" id="K1QXV4"/>
<evidence type="ECO:0000259" key="10">
    <source>
        <dbReference type="PROSITE" id="PS52035"/>
    </source>
</evidence>
<proteinExistence type="inferred from homology"/>
<evidence type="ECO:0000256" key="7">
    <source>
        <dbReference type="ARBA" id="ARBA00022833"/>
    </source>
</evidence>
<dbReference type="PANTHER" id="PTHR11532">
    <property type="entry name" value="PROTEASE M14 CARBOXYPEPTIDASE"/>
    <property type="match status" value="1"/>
</dbReference>
<dbReference type="GO" id="GO:0006518">
    <property type="term" value="P:peptide metabolic process"/>
    <property type="evidence" value="ECO:0007669"/>
    <property type="project" value="TreeGrafter"/>
</dbReference>
<comment type="similarity">
    <text evidence="2 9">Belongs to the peptidase M14 family.</text>
</comment>
<evidence type="ECO:0000256" key="5">
    <source>
        <dbReference type="ARBA" id="ARBA00022723"/>
    </source>
</evidence>
<dbReference type="SMART" id="SM00631">
    <property type="entry name" value="Zn_pept"/>
    <property type="match status" value="2"/>
</dbReference>
<dbReference type="InParanoid" id="K1QXV4"/>
<accession>K1QXV4</accession>
<dbReference type="CDD" id="cd03858">
    <property type="entry name" value="M14_CP_N-E_like"/>
    <property type="match status" value="2"/>
</dbReference>
<dbReference type="EMBL" id="JH817877">
    <property type="protein sequence ID" value="EKC33770.1"/>
    <property type="molecule type" value="Genomic_DNA"/>
</dbReference>
<evidence type="ECO:0000256" key="8">
    <source>
        <dbReference type="ARBA" id="ARBA00023180"/>
    </source>
</evidence>
<feature type="active site" description="Proton donor/acceptor" evidence="9">
    <location>
        <position position="654"/>
    </location>
</feature>
<dbReference type="Pfam" id="PF00246">
    <property type="entry name" value="Peptidase_M14"/>
    <property type="match status" value="2"/>
</dbReference>
<dbReference type="Pfam" id="PF13620">
    <property type="entry name" value="CarboxypepD_reg"/>
    <property type="match status" value="2"/>
</dbReference>
<dbReference type="InterPro" id="IPR000834">
    <property type="entry name" value="Peptidase_M14"/>
</dbReference>
<comment type="cofactor">
    <cofactor evidence="1">
        <name>Zn(2+)</name>
        <dbReference type="ChEBI" id="CHEBI:29105"/>
    </cofactor>
</comment>
<sequence length="847" mass="95341">MSQLYPNLTKLYSIGKTVENKDLWVLAIGRNPDTHQPLRPHVKYIGNMHGNEVVSREVLLHLIDHYLTSYGNNDTITYFLNNTVVHIMPSMNPDGFNNSDIGDCFGVKGRGNKNGYDLNRNFPDYFAVNTAPTQPETSAVMNWTLQIPFVLSANLHGGTLVVNYPFDNYPNANGITKYVTSPDDDVFVSLSKTYSYKHNNMFYGNHCGDVFPDGITNGALWYPVTGGMQDWNYVQAGCMEVTLEISCCKYPAPQTLPGFWNDNKQALVDFLMRVHSGVKGIIYDQDGKVVPSATLKIKGRELVFFRSSKYGEYWRILLPGTYTLQVFNGINVTERSFDVHNGQATRLDIRSWTAASDSTAMHQGGLLLGYVPILPGKMKAVFLGVLIWSCVFCLDFNYHDNESLENFLRNMSQLYPNLTKLYSIGKTVENKDLWVLAIGRNPDTHQPLRPHVKYIGNMHGNEVVGREVLLHLIDHYVTSYGNNDTITYFLNNTVVHIMPSMNPDGFNNSDIGDCFGLKGRGNKNGYDLNRNFPDYFATNTAPTQPETSAVMNWTLQIPFVLSANLHGGALLVNYPFDNYPNANDIQKYVTSPDDDVFISLSKTYSYKHNNMFYGNHCGDVFPDGITNGALWYPITGGMQDWNYIQAGCMEVTLEISCCKYPAPQTLPGFWNDNKQALVDFLMRVHSGVKGIIYDQDGKVVPLATLKIKGREMVSFRSSKYGEYWRILLPGTYTLQVFNGTNVIERSFDVHNGQATRLDIRSWTAASHSTAMHQGGLLLGYVPFLPIFIMKSLAVQFLASIIVFISLSFSKEDGEGRDHPTYVVFDKKISIKEIIRFGGIRDESHGEM</sequence>
<keyword evidence="8" id="KW-0325">Glycoprotein</keyword>
<dbReference type="FunFam" id="3.40.630.10:FF:000020">
    <property type="entry name" value="Carboxypeptidase D"/>
    <property type="match status" value="2"/>
</dbReference>
<dbReference type="HOGENOM" id="CLU_002495_1_1_1"/>
<dbReference type="GO" id="GO:0005615">
    <property type="term" value="C:extracellular space"/>
    <property type="evidence" value="ECO:0007669"/>
    <property type="project" value="TreeGrafter"/>
</dbReference>
<evidence type="ECO:0000256" key="3">
    <source>
        <dbReference type="ARBA" id="ARBA00022645"/>
    </source>
</evidence>
<dbReference type="PROSITE" id="PS00132">
    <property type="entry name" value="CARBOXYPEPT_ZN_1"/>
    <property type="match status" value="2"/>
</dbReference>
<dbReference type="SUPFAM" id="SSF49464">
    <property type="entry name" value="Carboxypeptidase regulatory domain-like"/>
    <property type="match status" value="2"/>
</dbReference>
<keyword evidence="3 11" id="KW-0121">Carboxypeptidase</keyword>
<keyword evidence="5" id="KW-0479">Metal-binding</keyword>
<feature type="active site" description="Proton donor/acceptor" evidence="9">
    <location>
        <position position="244"/>
    </location>
</feature>
<dbReference type="InterPro" id="IPR008969">
    <property type="entry name" value="CarboxyPept-like_regulatory"/>
</dbReference>
<dbReference type="SUPFAM" id="SSF53187">
    <property type="entry name" value="Zn-dependent exopeptidases"/>
    <property type="match status" value="2"/>
</dbReference>
<feature type="domain" description="Peptidase M14" evidence="10">
    <location>
        <begin position="1"/>
        <end position="274"/>
    </location>
</feature>
<dbReference type="PROSITE" id="PS52035">
    <property type="entry name" value="PEPTIDASE_M14"/>
    <property type="match status" value="2"/>
</dbReference>
<evidence type="ECO:0000256" key="1">
    <source>
        <dbReference type="ARBA" id="ARBA00001947"/>
    </source>
</evidence>
<protein>
    <submittedName>
        <fullName evidence="11">Carboxypeptidase D</fullName>
    </submittedName>
</protein>
<name>K1QXV4_MAGGI</name>
<dbReference type="PROSITE" id="PS00133">
    <property type="entry name" value="CARBOXYPEPT_ZN_2"/>
    <property type="match status" value="2"/>
</dbReference>
<dbReference type="InterPro" id="IPR057247">
    <property type="entry name" value="CARBOXYPEPT_ZN_2"/>
</dbReference>
<dbReference type="GO" id="GO:0016485">
    <property type="term" value="P:protein processing"/>
    <property type="evidence" value="ECO:0007669"/>
    <property type="project" value="TreeGrafter"/>
</dbReference>
<gene>
    <name evidence="11" type="ORF">CGI_10023304</name>
</gene>
<evidence type="ECO:0000256" key="9">
    <source>
        <dbReference type="PROSITE-ProRule" id="PRU01379"/>
    </source>
</evidence>
<dbReference type="PRINTS" id="PR00765">
    <property type="entry name" value="CRBOXYPTASEA"/>
</dbReference>
<keyword evidence="4" id="KW-0645">Protease</keyword>
<dbReference type="GO" id="GO:0004181">
    <property type="term" value="F:metallocarboxypeptidase activity"/>
    <property type="evidence" value="ECO:0007669"/>
    <property type="project" value="InterPro"/>
</dbReference>
<reference evidence="11" key="1">
    <citation type="journal article" date="2012" name="Nature">
        <title>The oyster genome reveals stress adaptation and complexity of shell formation.</title>
        <authorList>
            <person name="Zhang G."/>
            <person name="Fang X."/>
            <person name="Guo X."/>
            <person name="Li L."/>
            <person name="Luo R."/>
            <person name="Xu F."/>
            <person name="Yang P."/>
            <person name="Zhang L."/>
            <person name="Wang X."/>
            <person name="Qi H."/>
            <person name="Xiong Z."/>
            <person name="Que H."/>
            <person name="Xie Y."/>
            <person name="Holland P.W."/>
            <person name="Paps J."/>
            <person name="Zhu Y."/>
            <person name="Wu F."/>
            <person name="Chen Y."/>
            <person name="Wang J."/>
            <person name="Peng C."/>
            <person name="Meng J."/>
            <person name="Yang L."/>
            <person name="Liu J."/>
            <person name="Wen B."/>
            <person name="Zhang N."/>
            <person name="Huang Z."/>
            <person name="Zhu Q."/>
            <person name="Feng Y."/>
            <person name="Mount A."/>
            <person name="Hedgecock D."/>
            <person name="Xu Z."/>
            <person name="Liu Y."/>
            <person name="Domazet-Loso T."/>
            <person name="Du Y."/>
            <person name="Sun X."/>
            <person name="Zhang S."/>
            <person name="Liu B."/>
            <person name="Cheng P."/>
            <person name="Jiang X."/>
            <person name="Li J."/>
            <person name="Fan D."/>
            <person name="Wang W."/>
            <person name="Fu W."/>
            <person name="Wang T."/>
            <person name="Wang B."/>
            <person name="Zhang J."/>
            <person name="Peng Z."/>
            <person name="Li Y."/>
            <person name="Li N."/>
            <person name="Wang J."/>
            <person name="Chen M."/>
            <person name="He Y."/>
            <person name="Tan F."/>
            <person name="Song X."/>
            <person name="Zheng Q."/>
            <person name="Huang R."/>
            <person name="Yang H."/>
            <person name="Du X."/>
            <person name="Chen L."/>
            <person name="Yang M."/>
            <person name="Gaffney P.M."/>
            <person name="Wang S."/>
            <person name="Luo L."/>
            <person name="She Z."/>
            <person name="Ming Y."/>
            <person name="Huang W."/>
            <person name="Zhang S."/>
            <person name="Huang B."/>
            <person name="Zhang Y."/>
            <person name="Qu T."/>
            <person name="Ni P."/>
            <person name="Miao G."/>
            <person name="Wang J."/>
            <person name="Wang Q."/>
            <person name="Steinberg C.E."/>
            <person name="Wang H."/>
            <person name="Li N."/>
            <person name="Qian L."/>
            <person name="Zhang G."/>
            <person name="Li Y."/>
            <person name="Yang H."/>
            <person name="Liu X."/>
            <person name="Wang J."/>
            <person name="Yin Y."/>
            <person name="Wang J."/>
        </authorList>
    </citation>
    <scope>NUCLEOTIDE SEQUENCE [LARGE SCALE GENOMIC DNA]</scope>
    <source>
        <strain evidence="11">05x7-T-G4-1.051#20</strain>
    </source>
</reference>
<dbReference type="InterPro" id="IPR057246">
    <property type="entry name" value="CARBOXYPEPT_ZN_1"/>
</dbReference>
<organism evidence="11">
    <name type="scientific">Magallana gigas</name>
    <name type="common">Pacific oyster</name>
    <name type="synonym">Crassostrea gigas</name>
    <dbReference type="NCBI Taxonomy" id="29159"/>
    <lineage>
        <taxon>Eukaryota</taxon>
        <taxon>Metazoa</taxon>
        <taxon>Spiralia</taxon>
        <taxon>Lophotrochozoa</taxon>
        <taxon>Mollusca</taxon>
        <taxon>Bivalvia</taxon>
        <taxon>Autobranchia</taxon>
        <taxon>Pteriomorphia</taxon>
        <taxon>Ostreida</taxon>
        <taxon>Ostreoidea</taxon>
        <taxon>Ostreidae</taxon>
        <taxon>Magallana</taxon>
    </lineage>
</organism>
<dbReference type="Gene3D" id="2.60.40.1120">
    <property type="entry name" value="Carboxypeptidase-like, regulatory domain"/>
    <property type="match status" value="2"/>
</dbReference>
<dbReference type="Gene3D" id="3.40.630.10">
    <property type="entry name" value="Zn peptidases"/>
    <property type="match status" value="2"/>
</dbReference>
<feature type="domain" description="Peptidase M14" evidence="10">
    <location>
        <begin position="397"/>
        <end position="684"/>
    </location>
</feature>
<dbReference type="PANTHER" id="PTHR11532:SF84">
    <property type="entry name" value="CARBOXYPEPTIDASE M"/>
    <property type="match status" value="1"/>
</dbReference>
<evidence type="ECO:0000313" key="11">
    <source>
        <dbReference type="EMBL" id="EKC33770.1"/>
    </source>
</evidence>
<dbReference type="InterPro" id="IPR050753">
    <property type="entry name" value="Peptidase_M14_domain"/>
</dbReference>
<evidence type="ECO:0000256" key="6">
    <source>
        <dbReference type="ARBA" id="ARBA00022801"/>
    </source>
</evidence>
<keyword evidence="6" id="KW-0378">Hydrolase</keyword>
<evidence type="ECO:0000256" key="2">
    <source>
        <dbReference type="ARBA" id="ARBA00005988"/>
    </source>
</evidence>
<keyword evidence="7" id="KW-0862">Zinc</keyword>